<evidence type="ECO:0000313" key="18">
    <source>
        <dbReference type="EMBL" id="SJZ77505.1"/>
    </source>
</evidence>
<protein>
    <submittedName>
        <fullName evidence="18">Transglycosylase</fullName>
    </submittedName>
</protein>
<evidence type="ECO:0000256" key="8">
    <source>
        <dbReference type="ARBA" id="ARBA00022679"/>
    </source>
</evidence>
<evidence type="ECO:0000256" key="16">
    <source>
        <dbReference type="ARBA" id="ARBA00049902"/>
    </source>
</evidence>
<dbReference type="Proteomes" id="UP000243297">
    <property type="component" value="Unassembled WGS sequence"/>
</dbReference>
<evidence type="ECO:0000259" key="17">
    <source>
        <dbReference type="Pfam" id="PF00912"/>
    </source>
</evidence>
<keyword evidence="7" id="KW-0328">Glycosyltransferase</keyword>
<keyword evidence="10" id="KW-0133">Cell shape</keyword>
<keyword evidence="13" id="KW-0511">Multifunctional enzyme</keyword>
<evidence type="ECO:0000256" key="4">
    <source>
        <dbReference type="ARBA" id="ARBA00022475"/>
    </source>
</evidence>
<evidence type="ECO:0000256" key="1">
    <source>
        <dbReference type="ARBA" id="ARBA00004236"/>
    </source>
</evidence>
<dbReference type="GO" id="GO:0006508">
    <property type="term" value="P:proteolysis"/>
    <property type="evidence" value="ECO:0007669"/>
    <property type="project" value="UniProtKB-KW"/>
</dbReference>
<keyword evidence="4" id="KW-1003">Cell membrane</keyword>
<comment type="subcellular location">
    <subcellularLocation>
        <location evidence="1">Cell membrane</location>
    </subcellularLocation>
</comment>
<dbReference type="InterPro" id="IPR036950">
    <property type="entry name" value="PBP_transglycosylase"/>
</dbReference>
<dbReference type="InterPro" id="IPR050396">
    <property type="entry name" value="Glycosyltr_51/Transpeptidase"/>
</dbReference>
<evidence type="ECO:0000256" key="3">
    <source>
        <dbReference type="ARBA" id="ARBA00007739"/>
    </source>
</evidence>
<evidence type="ECO:0000256" key="9">
    <source>
        <dbReference type="ARBA" id="ARBA00022801"/>
    </source>
</evidence>
<evidence type="ECO:0000313" key="19">
    <source>
        <dbReference type="Proteomes" id="UP000243297"/>
    </source>
</evidence>
<evidence type="ECO:0000256" key="2">
    <source>
        <dbReference type="ARBA" id="ARBA00007090"/>
    </source>
</evidence>
<dbReference type="InterPro" id="IPR023346">
    <property type="entry name" value="Lysozyme-like_dom_sf"/>
</dbReference>
<dbReference type="GO" id="GO:0008955">
    <property type="term" value="F:peptidoglycan glycosyltransferase activity"/>
    <property type="evidence" value="ECO:0007669"/>
    <property type="project" value="UniProtKB-EC"/>
</dbReference>
<dbReference type="STRING" id="118967.SAMN02745191_1590"/>
<dbReference type="InterPro" id="IPR001264">
    <property type="entry name" value="Glyco_trans_51"/>
</dbReference>
<name>A0A1T4NEG3_9FIRM</name>
<keyword evidence="6" id="KW-0645">Protease</keyword>
<proteinExistence type="inferred from homology"/>
<evidence type="ECO:0000256" key="10">
    <source>
        <dbReference type="ARBA" id="ARBA00022960"/>
    </source>
</evidence>
<comment type="catalytic activity">
    <reaction evidence="16">
        <text>[GlcNAc-(1-&gt;4)-Mur2Ac(oyl-L-Ala-gamma-D-Glu-L-Lys-D-Ala-D-Ala)](n)-di-trans,octa-cis-undecaprenyl diphosphate + beta-D-GlcNAc-(1-&gt;4)-Mur2Ac(oyl-L-Ala-gamma-D-Glu-L-Lys-D-Ala-D-Ala)-di-trans,octa-cis-undecaprenyl diphosphate = [GlcNAc-(1-&gt;4)-Mur2Ac(oyl-L-Ala-gamma-D-Glu-L-Lys-D-Ala-D-Ala)](n+1)-di-trans,octa-cis-undecaprenyl diphosphate + di-trans,octa-cis-undecaprenyl diphosphate + H(+)</text>
        <dbReference type="Rhea" id="RHEA:23708"/>
        <dbReference type="Rhea" id="RHEA-COMP:9602"/>
        <dbReference type="Rhea" id="RHEA-COMP:9603"/>
        <dbReference type="ChEBI" id="CHEBI:15378"/>
        <dbReference type="ChEBI" id="CHEBI:58405"/>
        <dbReference type="ChEBI" id="CHEBI:60033"/>
        <dbReference type="ChEBI" id="CHEBI:78435"/>
        <dbReference type="EC" id="2.4.99.28"/>
    </reaction>
</comment>
<dbReference type="GO" id="GO:0005886">
    <property type="term" value="C:plasma membrane"/>
    <property type="evidence" value="ECO:0007669"/>
    <property type="project" value="UniProtKB-SubCell"/>
</dbReference>
<evidence type="ECO:0000256" key="6">
    <source>
        <dbReference type="ARBA" id="ARBA00022670"/>
    </source>
</evidence>
<dbReference type="GO" id="GO:0071555">
    <property type="term" value="P:cell wall organization"/>
    <property type="evidence" value="ECO:0007669"/>
    <property type="project" value="UniProtKB-KW"/>
</dbReference>
<keyword evidence="11" id="KW-0573">Peptidoglycan synthesis</keyword>
<organism evidence="18 19">
    <name type="scientific">Anaerorhabdus furcosa</name>
    <dbReference type="NCBI Taxonomy" id="118967"/>
    <lineage>
        <taxon>Bacteria</taxon>
        <taxon>Bacillati</taxon>
        <taxon>Bacillota</taxon>
        <taxon>Erysipelotrichia</taxon>
        <taxon>Erysipelotrichales</taxon>
        <taxon>Erysipelotrichaceae</taxon>
        <taxon>Anaerorhabdus</taxon>
    </lineage>
</organism>
<accession>A0A1T4NEG3</accession>
<dbReference type="GO" id="GO:0009252">
    <property type="term" value="P:peptidoglycan biosynthetic process"/>
    <property type="evidence" value="ECO:0007669"/>
    <property type="project" value="UniProtKB-KW"/>
</dbReference>
<keyword evidence="12" id="KW-0472">Membrane</keyword>
<evidence type="ECO:0000256" key="12">
    <source>
        <dbReference type="ARBA" id="ARBA00023136"/>
    </source>
</evidence>
<evidence type="ECO:0000256" key="14">
    <source>
        <dbReference type="ARBA" id="ARBA00023316"/>
    </source>
</evidence>
<feature type="domain" description="Glycosyl transferase family 51" evidence="17">
    <location>
        <begin position="47"/>
        <end position="213"/>
    </location>
</feature>
<comment type="similarity">
    <text evidence="2">In the C-terminal section; belongs to the transpeptidase family.</text>
</comment>
<gene>
    <name evidence="18" type="ORF">SAMN02745191_1590</name>
</gene>
<evidence type="ECO:0000256" key="13">
    <source>
        <dbReference type="ARBA" id="ARBA00023268"/>
    </source>
</evidence>
<evidence type="ECO:0000256" key="5">
    <source>
        <dbReference type="ARBA" id="ARBA00022645"/>
    </source>
</evidence>
<dbReference type="RefSeq" id="WP_078711986.1">
    <property type="nucleotide sequence ID" value="NZ_FUWY01000004.1"/>
</dbReference>
<evidence type="ECO:0000256" key="7">
    <source>
        <dbReference type="ARBA" id="ARBA00022676"/>
    </source>
</evidence>
<dbReference type="FunFam" id="1.10.3810.10:FF:000001">
    <property type="entry name" value="Penicillin-binding protein 1A"/>
    <property type="match status" value="1"/>
</dbReference>
<dbReference type="GO" id="GO:0009002">
    <property type="term" value="F:serine-type D-Ala-D-Ala carboxypeptidase activity"/>
    <property type="evidence" value="ECO:0007669"/>
    <property type="project" value="UniProtKB-EC"/>
</dbReference>
<comment type="catalytic activity">
    <reaction evidence="15">
        <text>Preferential cleavage: (Ac)2-L-Lys-D-Ala-|-D-Ala. Also transpeptidation of peptidyl-alanyl moieties that are N-acyl substituents of D-alanine.</text>
        <dbReference type="EC" id="3.4.16.4"/>
    </reaction>
</comment>
<dbReference type="GO" id="GO:0008360">
    <property type="term" value="P:regulation of cell shape"/>
    <property type="evidence" value="ECO:0007669"/>
    <property type="project" value="UniProtKB-KW"/>
</dbReference>
<comment type="similarity">
    <text evidence="3">In the N-terminal section; belongs to the glycosyltransferase 51 family.</text>
</comment>
<reference evidence="19" key="1">
    <citation type="submission" date="2017-02" db="EMBL/GenBank/DDBJ databases">
        <authorList>
            <person name="Varghese N."/>
            <person name="Submissions S."/>
        </authorList>
    </citation>
    <scope>NUCLEOTIDE SEQUENCE [LARGE SCALE GENOMIC DNA]</scope>
    <source>
        <strain evidence="19">ATCC 25662</strain>
    </source>
</reference>
<dbReference type="Gene3D" id="1.10.3810.10">
    <property type="entry name" value="Biosynthetic peptidoglycan transglycosylase-like"/>
    <property type="match status" value="1"/>
</dbReference>
<keyword evidence="9" id="KW-0378">Hydrolase</keyword>
<keyword evidence="8" id="KW-0808">Transferase</keyword>
<keyword evidence="14" id="KW-0961">Cell wall biogenesis/degradation</keyword>
<sequence length="233" mass="26539">MKLFKRMLLIILILGLAIGGFFTLEGYNRYKEAIKELPLAIAVSNIQSDPTYVSFAEIDSDFVDALIAIEDHRFFERKGVDVVAIGRALVANLVSKEIQQGGSTITQQVAKNIYFSNKPSFTRKIAEVFFVWDLEDHYTKEEIFAMYANIIYYGDGYYGIKQAAKGYFDKAPNDLTLYEATMLAGFPQSPSRFQLSNGYELINKRQSQILNAMVEYGYINNSQREEVLLQQVK</sequence>
<evidence type="ECO:0000256" key="11">
    <source>
        <dbReference type="ARBA" id="ARBA00022984"/>
    </source>
</evidence>
<evidence type="ECO:0000256" key="15">
    <source>
        <dbReference type="ARBA" id="ARBA00034000"/>
    </source>
</evidence>
<dbReference type="AlphaFoldDB" id="A0A1T4NEG3"/>
<dbReference type="OrthoDB" id="9766909at2"/>
<dbReference type="GO" id="GO:0030288">
    <property type="term" value="C:outer membrane-bounded periplasmic space"/>
    <property type="evidence" value="ECO:0007669"/>
    <property type="project" value="TreeGrafter"/>
</dbReference>
<dbReference type="Pfam" id="PF00912">
    <property type="entry name" value="Transgly"/>
    <property type="match status" value="1"/>
</dbReference>
<dbReference type="PANTHER" id="PTHR32282:SF11">
    <property type="entry name" value="PENICILLIN-BINDING PROTEIN 1B"/>
    <property type="match status" value="1"/>
</dbReference>
<keyword evidence="19" id="KW-1185">Reference proteome</keyword>
<keyword evidence="5" id="KW-0121">Carboxypeptidase</keyword>
<dbReference type="EMBL" id="FUWY01000004">
    <property type="protein sequence ID" value="SJZ77505.1"/>
    <property type="molecule type" value="Genomic_DNA"/>
</dbReference>
<dbReference type="SUPFAM" id="SSF53955">
    <property type="entry name" value="Lysozyme-like"/>
    <property type="match status" value="1"/>
</dbReference>
<dbReference type="PANTHER" id="PTHR32282">
    <property type="entry name" value="BINDING PROTEIN TRANSPEPTIDASE, PUTATIVE-RELATED"/>
    <property type="match status" value="1"/>
</dbReference>